<feature type="domain" description="Laminin EGF-like" evidence="14">
    <location>
        <begin position="639"/>
        <end position="684"/>
    </location>
</feature>
<feature type="disulfide bond" evidence="10">
    <location>
        <begin position="1857"/>
        <end position="1866"/>
    </location>
</feature>
<dbReference type="FunFam" id="2.10.25.10:FF:000090">
    <property type="entry name" value="laminin subunit alpha"/>
    <property type="match status" value="2"/>
</dbReference>
<feature type="disulfide bond" evidence="10">
    <location>
        <begin position="767"/>
        <end position="776"/>
    </location>
</feature>
<dbReference type="SMART" id="SM00181">
    <property type="entry name" value="EGF"/>
    <property type="match status" value="11"/>
</dbReference>
<keyword evidence="11" id="KW-0175">Coiled coil</keyword>
<dbReference type="Proteomes" id="UP001186944">
    <property type="component" value="Unassembled WGS sequence"/>
</dbReference>
<evidence type="ECO:0000256" key="8">
    <source>
        <dbReference type="ARBA" id="ARBA00023180"/>
    </source>
</evidence>
<feature type="domain" description="Laminin EGF-like" evidence="14">
    <location>
        <begin position="685"/>
        <end position="743"/>
    </location>
</feature>
<feature type="disulfide bond" evidence="10">
    <location>
        <begin position="1978"/>
        <end position="1992"/>
    </location>
</feature>
<dbReference type="FunFam" id="2.10.25.10:FF:000130">
    <property type="entry name" value="Laminin subunit beta 1"/>
    <property type="match status" value="1"/>
</dbReference>
<dbReference type="FunFam" id="2.10.25.10:FF:000189">
    <property type="entry name" value="Laminin subunit alpha 2"/>
    <property type="match status" value="1"/>
</dbReference>
<feature type="domain" description="Laminin EGF-like" evidence="14">
    <location>
        <begin position="1475"/>
        <end position="1522"/>
    </location>
</feature>
<feature type="domain" description="Laminin G" evidence="13">
    <location>
        <begin position="2720"/>
        <end position="2913"/>
    </location>
</feature>
<feature type="disulfide bond" evidence="10">
    <location>
        <begin position="639"/>
        <end position="651"/>
    </location>
</feature>
<dbReference type="SMART" id="SM00136">
    <property type="entry name" value="LamNT"/>
    <property type="match status" value="1"/>
</dbReference>
<dbReference type="SMART" id="SM00180">
    <property type="entry name" value="EGF_Lam"/>
    <property type="match status" value="22"/>
</dbReference>
<dbReference type="FunFam" id="2.10.25.10:FF:000106">
    <property type="entry name" value="Heparan sulfate proteoglycan 2"/>
    <property type="match status" value="1"/>
</dbReference>
<evidence type="ECO:0000256" key="6">
    <source>
        <dbReference type="ARBA" id="ARBA00022869"/>
    </source>
</evidence>
<feature type="disulfide bond" evidence="10">
    <location>
        <begin position="523"/>
        <end position="532"/>
    </location>
</feature>
<dbReference type="GO" id="GO:0007411">
    <property type="term" value="P:axon guidance"/>
    <property type="evidence" value="ECO:0007669"/>
    <property type="project" value="TreeGrafter"/>
</dbReference>
<keyword evidence="6" id="KW-0084">Basement membrane</keyword>
<feature type="disulfide bond" evidence="10">
    <location>
        <begin position="1966"/>
        <end position="1975"/>
    </location>
</feature>
<feature type="disulfide bond" evidence="10">
    <location>
        <begin position="458"/>
        <end position="475"/>
    </location>
</feature>
<feature type="disulfide bond" evidence="10">
    <location>
        <begin position="1545"/>
        <end position="1554"/>
    </location>
</feature>
<evidence type="ECO:0000256" key="7">
    <source>
        <dbReference type="ARBA" id="ARBA00023157"/>
    </source>
</evidence>
<feature type="disulfide bond" evidence="10">
    <location>
        <begin position="504"/>
        <end position="521"/>
    </location>
</feature>
<evidence type="ECO:0000256" key="11">
    <source>
        <dbReference type="SAM" id="Coils"/>
    </source>
</evidence>
<dbReference type="InterPro" id="IPR010307">
    <property type="entry name" value="Laminin_dom_II"/>
</dbReference>
<dbReference type="GO" id="GO:0009888">
    <property type="term" value="P:tissue development"/>
    <property type="evidence" value="ECO:0007669"/>
    <property type="project" value="TreeGrafter"/>
</dbReference>
<comment type="caution">
    <text evidence="10">Lacks conserved residue(s) required for the propagation of feature annotation.</text>
</comment>
<evidence type="ECO:0000256" key="12">
    <source>
        <dbReference type="SAM" id="SignalP"/>
    </source>
</evidence>
<feature type="coiled-coil region" evidence="11">
    <location>
        <begin position="2562"/>
        <end position="2629"/>
    </location>
</feature>
<feature type="domain" description="Laminin EGF-like" evidence="14">
    <location>
        <begin position="1523"/>
        <end position="1574"/>
    </location>
</feature>
<dbReference type="EMBL" id="VSWD01000010">
    <property type="protein sequence ID" value="KAK3091660.1"/>
    <property type="molecule type" value="Genomic_DNA"/>
</dbReference>
<feature type="disulfide bond" evidence="10">
    <location>
        <begin position="477"/>
        <end position="486"/>
    </location>
</feature>
<feature type="disulfide bond" evidence="10">
    <location>
        <begin position="614"/>
        <end position="623"/>
    </location>
</feature>
<evidence type="ECO:0000256" key="9">
    <source>
        <dbReference type="ARBA" id="ARBA00023292"/>
    </source>
</evidence>
<dbReference type="FunFam" id="2.10.25.10:FF:000034">
    <property type="entry name" value="Laminin subunit alpha 3"/>
    <property type="match status" value="1"/>
</dbReference>
<keyword evidence="9 10" id="KW-0424">Laminin EGF-like domain</keyword>
<feature type="disulfide bond" evidence="10">
    <location>
        <begin position="641"/>
        <end position="658"/>
    </location>
</feature>
<dbReference type="PROSITE" id="PS51257">
    <property type="entry name" value="PROKAR_LIPOPROTEIN"/>
    <property type="match status" value="1"/>
</dbReference>
<dbReference type="InterPro" id="IPR013320">
    <property type="entry name" value="ConA-like_dom_sf"/>
</dbReference>
<name>A0AA89BQI5_PINIB</name>
<feature type="domain" description="Laminin EGF-like" evidence="14">
    <location>
        <begin position="594"/>
        <end position="638"/>
    </location>
</feature>
<keyword evidence="5" id="KW-0677">Repeat</keyword>
<dbReference type="GO" id="GO:0005604">
    <property type="term" value="C:basement membrane"/>
    <property type="evidence" value="ECO:0007669"/>
    <property type="project" value="UniProtKB-SubCell"/>
</dbReference>
<feature type="disulfide bond" evidence="10">
    <location>
        <begin position="456"/>
        <end position="468"/>
    </location>
</feature>
<dbReference type="InterPro" id="IPR000742">
    <property type="entry name" value="EGF"/>
</dbReference>
<accession>A0AA89BQI5</accession>
<feature type="signal peptide" evidence="12">
    <location>
        <begin position="1"/>
        <end position="26"/>
    </location>
</feature>
<evidence type="ECO:0000256" key="10">
    <source>
        <dbReference type="PROSITE-ProRule" id="PRU00460"/>
    </source>
</evidence>
<keyword evidence="8" id="KW-0325">Glycoprotein</keyword>
<dbReference type="InterPro" id="IPR050440">
    <property type="entry name" value="Laminin/Netrin_ECM"/>
</dbReference>
<feature type="disulfide bond" evidence="10">
    <location>
        <begin position="2070"/>
        <end position="2079"/>
    </location>
</feature>
<gene>
    <name evidence="17" type="ORF">FSP39_021617</name>
</gene>
<dbReference type="SMART" id="SM00281">
    <property type="entry name" value="LamB"/>
    <property type="match status" value="1"/>
</dbReference>
<dbReference type="InterPro" id="IPR001791">
    <property type="entry name" value="Laminin_G"/>
</dbReference>
<feature type="domain" description="Laminin G" evidence="13">
    <location>
        <begin position="3500"/>
        <end position="3680"/>
    </location>
</feature>
<feature type="domain" description="Laminin N-terminal" evidence="16">
    <location>
        <begin position="25"/>
        <end position="280"/>
    </location>
</feature>
<dbReference type="FunFam" id="2.10.25.10:FF:000069">
    <property type="entry name" value="Laminin subunit alpha 1"/>
    <property type="match status" value="1"/>
</dbReference>
<feature type="domain" description="Laminin EGF-like" evidence="14">
    <location>
        <begin position="1942"/>
        <end position="1994"/>
    </location>
</feature>
<dbReference type="FunFam" id="2.10.25.10:FF:000011">
    <property type="entry name" value="Cadherin EGF LAG seven-pass G-type receptor"/>
    <property type="match status" value="2"/>
</dbReference>
<dbReference type="FunFam" id="2.60.120.260:FF:000092">
    <property type="entry name" value="Laminin subunit alpha-3"/>
    <property type="match status" value="1"/>
</dbReference>
<dbReference type="PROSITE" id="PS51117">
    <property type="entry name" value="LAMININ_NTER"/>
    <property type="match status" value="1"/>
</dbReference>
<keyword evidence="2" id="KW-0964">Secreted</keyword>
<feature type="domain" description="Laminin EGF-like" evidence="14">
    <location>
        <begin position="1838"/>
        <end position="1884"/>
    </location>
</feature>
<feature type="disulfide bond" evidence="10">
    <location>
        <begin position="431"/>
        <end position="440"/>
    </location>
</feature>
<dbReference type="InterPro" id="IPR008211">
    <property type="entry name" value="Laminin_N"/>
</dbReference>
<dbReference type="PROSITE" id="PS50025">
    <property type="entry name" value="LAM_G_DOMAIN"/>
    <property type="match status" value="5"/>
</dbReference>
<dbReference type="GO" id="GO:0071711">
    <property type="term" value="P:basement membrane organization"/>
    <property type="evidence" value="ECO:0007669"/>
    <property type="project" value="UniProtKB-ARBA"/>
</dbReference>
<dbReference type="InterPro" id="IPR000034">
    <property type="entry name" value="Laminin_IV"/>
</dbReference>
<evidence type="ECO:0000256" key="5">
    <source>
        <dbReference type="ARBA" id="ARBA00022737"/>
    </source>
</evidence>
<evidence type="ECO:0000259" key="13">
    <source>
        <dbReference type="PROSITE" id="PS50025"/>
    </source>
</evidence>
<dbReference type="SUPFAM" id="SSF49899">
    <property type="entry name" value="Concanavalin A-like lectins/glucanases"/>
    <property type="match status" value="5"/>
</dbReference>
<dbReference type="Pfam" id="PF00052">
    <property type="entry name" value="Laminin_B"/>
    <property type="match status" value="1"/>
</dbReference>
<dbReference type="InterPro" id="IPR001368">
    <property type="entry name" value="TNFR/NGFR_Cys_rich_reg"/>
</dbReference>
<feature type="disulfide bond" evidence="10">
    <location>
        <begin position="714"/>
        <end position="723"/>
    </location>
</feature>
<dbReference type="FunFam" id="2.10.25.10:FF:000407">
    <property type="entry name" value="Laminin subunit alpha-3"/>
    <property type="match status" value="1"/>
</dbReference>
<feature type="disulfide bond" evidence="10">
    <location>
        <begin position="502"/>
        <end position="514"/>
    </location>
</feature>
<comment type="subcellular location">
    <subcellularLocation>
        <location evidence="1">Secreted</location>
        <location evidence="1">Extracellular space</location>
        <location evidence="1">Extracellular matrix</location>
        <location evidence="1">Basement membrane</location>
    </subcellularLocation>
</comment>
<feature type="disulfide bond" evidence="10">
    <location>
        <begin position="1387"/>
        <end position="1404"/>
    </location>
</feature>
<dbReference type="InterPro" id="IPR056863">
    <property type="entry name" value="LMN_ATRN_NET-like_EGF"/>
</dbReference>
<feature type="disulfide bond" evidence="10">
    <location>
        <begin position="1406"/>
        <end position="1415"/>
    </location>
</feature>
<dbReference type="SMART" id="SM00282">
    <property type="entry name" value="LamG"/>
    <property type="match status" value="5"/>
</dbReference>
<feature type="domain" description="Laminin G" evidence="13">
    <location>
        <begin position="2919"/>
        <end position="3090"/>
    </location>
</feature>
<organism evidence="17 18">
    <name type="scientific">Pinctada imbricata</name>
    <name type="common">Atlantic pearl-oyster</name>
    <name type="synonym">Pinctada martensii</name>
    <dbReference type="NCBI Taxonomy" id="66713"/>
    <lineage>
        <taxon>Eukaryota</taxon>
        <taxon>Metazoa</taxon>
        <taxon>Spiralia</taxon>
        <taxon>Lophotrochozoa</taxon>
        <taxon>Mollusca</taxon>
        <taxon>Bivalvia</taxon>
        <taxon>Autobranchia</taxon>
        <taxon>Pteriomorphia</taxon>
        <taxon>Pterioida</taxon>
        <taxon>Pterioidea</taxon>
        <taxon>Pteriidae</taxon>
        <taxon>Pinctada</taxon>
    </lineage>
</organism>
<dbReference type="Pfam" id="PF00053">
    <property type="entry name" value="EGF_laminin"/>
    <property type="match status" value="20"/>
</dbReference>
<dbReference type="PROSITE" id="PS50027">
    <property type="entry name" value="EGF_LAM_2"/>
    <property type="match status" value="16"/>
</dbReference>
<dbReference type="Pfam" id="PF00055">
    <property type="entry name" value="Laminin_N"/>
    <property type="match status" value="1"/>
</dbReference>
<dbReference type="PANTHER" id="PTHR10574:SF406">
    <property type="entry name" value="LAMININ SUBUNIT ALPHA 5"/>
    <property type="match status" value="1"/>
</dbReference>
<keyword evidence="4 12" id="KW-0732">Signal</keyword>
<evidence type="ECO:0000259" key="16">
    <source>
        <dbReference type="PROSITE" id="PS51117"/>
    </source>
</evidence>
<dbReference type="Pfam" id="PF00054">
    <property type="entry name" value="Laminin_G_1"/>
    <property type="match status" value="3"/>
</dbReference>
<feature type="domain" description="Laminin EGF-like" evidence="14">
    <location>
        <begin position="411"/>
        <end position="455"/>
    </location>
</feature>
<feature type="domain" description="Laminin IV type A" evidence="15">
    <location>
        <begin position="1595"/>
        <end position="1804"/>
    </location>
</feature>
<evidence type="ECO:0000256" key="4">
    <source>
        <dbReference type="ARBA" id="ARBA00022729"/>
    </source>
</evidence>
<feature type="domain" description="Laminin G" evidence="13">
    <location>
        <begin position="3097"/>
        <end position="3270"/>
    </location>
</feature>
<feature type="disulfide bond" evidence="10">
    <location>
        <begin position="594"/>
        <end position="606"/>
    </location>
</feature>
<dbReference type="PROSITE" id="PS51115">
    <property type="entry name" value="LAMININ_IVA"/>
    <property type="match status" value="1"/>
</dbReference>
<reference evidence="17" key="1">
    <citation type="submission" date="2019-08" db="EMBL/GenBank/DDBJ databases">
        <title>The improved chromosome-level genome for the pearl oyster Pinctada fucata martensii using PacBio sequencing and Hi-C.</title>
        <authorList>
            <person name="Zheng Z."/>
        </authorList>
    </citation>
    <scope>NUCLEOTIDE SEQUENCE</scope>
    <source>
        <strain evidence="17">ZZ-2019</strain>
        <tissue evidence="17">Adductor muscle</tissue>
    </source>
</reference>
<dbReference type="CDD" id="cd00110">
    <property type="entry name" value="LamG"/>
    <property type="match status" value="5"/>
</dbReference>
<feature type="domain" description="Laminin EGF-like" evidence="14">
    <location>
        <begin position="1431"/>
        <end position="1474"/>
    </location>
</feature>
<dbReference type="GO" id="GO:0006950">
    <property type="term" value="P:response to stress"/>
    <property type="evidence" value="ECO:0007669"/>
    <property type="project" value="UniProtKB-ARBA"/>
</dbReference>
<dbReference type="CDD" id="cd00055">
    <property type="entry name" value="EGF_Lam"/>
    <property type="match status" value="21"/>
</dbReference>
<feature type="domain" description="Laminin EGF-like" evidence="14">
    <location>
        <begin position="744"/>
        <end position="796"/>
    </location>
</feature>
<feature type="domain" description="Laminin EGF-like" evidence="14">
    <location>
        <begin position="456"/>
        <end position="501"/>
    </location>
</feature>
<dbReference type="GO" id="GO:0009887">
    <property type="term" value="P:animal organ morphogenesis"/>
    <property type="evidence" value="ECO:0007669"/>
    <property type="project" value="TreeGrafter"/>
</dbReference>
<evidence type="ECO:0000259" key="15">
    <source>
        <dbReference type="PROSITE" id="PS51115"/>
    </source>
</evidence>
<evidence type="ECO:0008006" key="19">
    <source>
        <dbReference type="Google" id="ProtNLM"/>
    </source>
</evidence>
<evidence type="ECO:0000256" key="1">
    <source>
        <dbReference type="ARBA" id="ARBA00004302"/>
    </source>
</evidence>
<dbReference type="FunFam" id="2.10.25.10:FF:000082">
    <property type="entry name" value="Laminin subunit alpha 1"/>
    <property type="match status" value="2"/>
</dbReference>
<proteinExistence type="predicted"/>
<dbReference type="PROSITE" id="PS01248">
    <property type="entry name" value="EGF_LAM_1"/>
    <property type="match status" value="8"/>
</dbReference>
<evidence type="ECO:0000259" key="14">
    <source>
        <dbReference type="PROSITE" id="PS50027"/>
    </source>
</evidence>
<feature type="disulfide bond" evidence="10">
    <location>
        <begin position="1447"/>
        <end position="1456"/>
    </location>
</feature>
<keyword evidence="18" id="KW-1185">Reference proteome</keyword>
<feature type="disulfide bond" evidence="10">
    <location>
        <begin position="2116"/>
        <end position="2125"/>
    </location>
</feature>
<dbReference type="SUPFAM" id="SSF57196">
    <property type="entry name" value="EGF/Laminin"/>
    <property type="match status" value="17"/>
</dbReference>
<feature type="domain" description="Laminin EGF-like" evidence="14">
    <location>
        <begin position="502"/>
        <end position="552"/>
    </location>
</feature>
<dbReference type="PRINTS" id="PR00011">
    <property type="entry name" value="EGFLAMININ"/>
</dbReference>
<evidence type="ECO:0000313" key="18">
    <source>
        <dbReference type="Proteomes" id="UP001186944"/>
    </source>
</evidence>
<dbReference type="GO" id="GO:0005201">
    <property type="term" value="F:extracellular matrix structural constituent"/>
    <property type="evidence" value="ECO:0007669"/>
    <property type="project" value="TreeGrafter"/>
</dbReference>
<feature type="domain" description="Laminin EGF-like" evidence="14">
    <location>
        <begin position="2051"/>
        <end position="2096"/>
    </location>
</feature>
<dbReference type="Gene3D" id="2.60.120.260">
    <property type="entry name" value="Galactose-binding domain-like"/>
    <property type="match status" value="1"/>
</dbReference>
<feature type="domain" description="Laminin G" evidence="13">
    <location>
        <begin position="3318"/>
        <end position="3494"/>
    </location>
</feature>
<feature type="disulfide bond" evidence="10">
    <location>
        <begin position="660"/>
        <end position="669"/>
    </location>
</feature>
<feature type="domain" description="Laminin EGF-like" evidence="14">
    <location>
        <begin position="1885"/>
        <end position="1941"/>
    </location>
</feature>
<dbReference type="FunFam" id="2.10.25.10:FF:000388">
    <property type="entry name" value="Laminin subunit alpha"/>
    <property type="match status" value="1"/>
</dbReference>
<feature type="disulfide bond" evidence="10">
    <location>
        <begin position="1526"/>
        <end position="1543"/>
    </location>
</feature>
<dbReference type="PANTHER" id="PTHR10574">
    <property type="entry name" value="NETRIN/LAMININ-RELATED"/>
    <property type="match status" value="1"/>
</dbReference>
<evidence type="ECO:0000256" key="2">
    <source>
        <dbReference type="ARBA" id="ARBA00022525"/>
    </source>
</evidence>
<feature type="disulfide bond" evidence="10">
    <location>
        <begin position="1912"/>
        <end position="1921"/>
    </location>
</feature>
<dbReference type="Gene3D" id="2.60.120.200">
    <property type="match status" value="5"/>
</dbReference>
<dbReference type="InterPro" id="IPR002049">
    <property type="entry name" value="LE_dom"/>
</dbReference>
<dbReference type="GO" id="GO:0007155">
    <property type="term" value="P:cell adhesion"/>
    <property type="evidence" value="ECO:0007669"/>
    <property type="project" value="InterPro"/>
</dbReference>
<feature type="domain" description="Laminin EGF-like" evidence="14">
    <location>
        <begin position="1385"/>
        <end position="1430"/>
    </location>
</feature>
<feature type="disulfide bond" evidence="10">
    <location>
        <begin position="1498"/>
        <end position="1507"/>
    </location>
</feature>
<keyword evidence="7 10" id="KW-1015">Disulfide bond</keyword>
<sequence length="3683" mass="404978">MAAREYPAPCLILLVLFSCVGDFTLAQVLTPPYFNLGSEREIYASSTCGEDVADAELFCRLTGATGAERGSIDGSKEIIQGQYCDFCDPSIQGKAHPPEYAIDGTERWWQSPPLSRGMRYNEVNLTINFGQEFHVAYVFIKMANSPRPGVWSLERSTDFGQTWQPWQYFADTPSDCYKFFNTPADREIIADDTVICTTEFSKVVPLENGEIVVSLVNNRPNALNFSNADILHEWTKATNVRMRLLRTKTLLGHLMAVARQDPTVTRRYFYSIKDISIGGRCVCNGHADTCDRADVSNPNLLVCECQHNTCGSQCEYCCPGYVQKKWQPARGGSENFVCEPCECYGHANECIYDEEVDRLRQSIDIYGRMAGGGVCQNCRDNTMGNNCDQCVPGYYRPYGVPRNRTDACRQCVCDLTVSTGECEEGSGRCLCRPEYTGELCDRCSPGYYGYPNCIPCECNINGTEDGICTVGGGQCPCKENFVGRRCDMCNFGYYNFPECKPCQCTGRGSVGNKCDVETGQCPCETNYGGQQCDQCADGYFNYPTCSLCTCQPTGTETEICNKDTGECLCKTNFQFPQCDRCSQGFYNYPTCQECQCAEPGSLEKICREDGQCPCRGNFAGLTCGRCHPGYFRYPDCKPCSCDIYGSIGQSCDQVTGQCVCRPTFQGLQCSKCKQGFYNYPMCEECNCNPAGAKEIPGYPLGGCGEVIKGQLCECKERVMGRICDKCKNGYYNLDRNNPLGCDECMCHAPGTISGLNMCNPVSGQCACKPDVTGRMCDSCQDGFYGLSESNPFGCIPCGCDEGGSVSATCNKRTGQCPCKPRVRGRRCEIPDTMHFFPTLQQFIYELEDGVTPEGSSIRYGFDTEIFPDFSWRGYAILTAIQPEVVMDVQITKPSLYRLIYRFINVNDRNVRGEVTLKPQSLTSDTAQMSEVFFPPSTDPGFVTVGSAGSQYDFVLNPGRWMISIKTDDIMLLDYMVLVPQAYYEATVLQQTVTRPCTVPNDPGPCILYNYPDLGGFPTVNGENGYTIDADQNQTKTQVFTDKIILNELGLPALAKLDKNQKDLYLNIRVPRPGRYVLVVNYYALSNRTQDLDVNVRTQAGETRGNVLLYSCSYSVLCRQVMRDPDNMPSIINITDSAEIYIRGDDDVDVAIGSVVAIPYDTWSLGYIRPNIICIRINGICIGSGYSIPVGSIRIDFEDPPNEGMRVKEGDLPPNILDSSTGLVRLNGSNPFIEIQGYVRAPGPYVSVVHFYLPTEVGMTMPVTVLTDDGQEFKGIFRPQYCPGVSGCRGIISFEGDNRNILNLQEGNIMFRFNNTEGKDIWVDYVMLVPARQYSVTDLNLQPIDNSANFLTQCIGPGFELISNSEFCLNGTFTITTDFNNGAVACNCDTDGSLSFDCSDFGGQCKCRENVIGRKCTHCREGYFGFPRCRRCNCPYGMCHPVTGDCMCPPRVTGDSCDQCMPATYGYDPLVGCTDCNCNQDGVENGELNCDQTTGQCKCKPGVGGRKCEYCLPGFHTFPLCSACSNCDSNGAMESICDALTGQCLCKDNVAEPDCRDCEPGSFYLNPMNPKGCTKCFCFGVTTACGSSDLVWEEFQDMSGWGITNAIEGSLREGGDTIAVLEARSKVVDEAEPMYWTAPSSYLGDKVTSYGGKLKFTSIYINPRDDGVTADRITRPAIILVGDNVTLHLKYSINVAPSRSTDVEVELIEYNFVLALGGSGVSREQFMMALVNLQAIHIQANHFTPTDEVRLINARLEHAIVKTAVDDKTDDDNDDGGGFFGFFFGGDGDSDNTQVEDKRAYSVEQCQCPRGYMGSSCQSCAEGYYRSTRSPYLGACVPCECYGHSNKCDSETGQCLNCTDNTMGRHCELCLPGHYGDATTGVCQICSCPLPIPGNNFASRCDVISGQVISCDCQEGYTGQLCDRCSPGYYGDPRTVGEICRSCQCSGNIDTRDPYACDLATGECLRCLNNTTGPNCAYCQEWFHGDAVNAKDCRSCDCDQCGSSSCDRDSGTCTCKPNVVGPTCSQCAVSAVMIQLNLIRMVSTGCNGCRDCNCGAASVQSQCDDNGQCTCQPGVTGRACDMCIEGYWNYGPSGCQECQCEDDGAITCNNVTGRCQCLPGVVGDRCDRCAPRWVLVPNRGCQECDSCVHILLDDVEVLERNISRLSINLESVSIGVTAFKRLEDINNTVYELRPHVDDLLSGAQDIALGPLQEAVRELQTEADDGKFKSESVAGDGENTVNVARTLFNEAYNTDALANDTNAQALGNRSAASQRCLENVEKGIQVTNIETYITQSEMILNEILNFSLIDAYNRTEREHELTFELLAKLRILIRTPENQMNKSRAIMKSLADIQRRLYDLQQETRHSTNDADDADYIIERLKTTALNLLKAKLGSIDMTNTDINMVLDMSRKLLDDALEFLRITNATRDEVEAKASSMDQALKALRNFVGNITNGIQDAEKMLNESQVHAKNLKDQADFLEKYDFITNVYTDTRDTAANALKAAQAYQNIVDAIIDAYNASTSANSAADQALAKSNGVGNRTKESKETSSSLLEAARDRYGKTKQDLAIRLDDAKRATDEVERQNSNVRDDLELLKRDMNNLQRAQVSARANAAANKADRANQRALDARAQVAPVLSKLPQDRQKIERLANAVAQTNRDVYDATNQNNYVKDSLPKIRQLIDLIGEKASSVDTLKNNLLTNLTRLREQITIAREAANRIRVGMEFLGNTTVQLRNPENVDQAGSYTTLSMYIQTRQQNAMLAYVGAEMIDGRPTSPDHMALELRNGRPVFLFDLGSGQVAIPSTRDVSDGQWYKITAQRIGKVGTLTVEGDPEKGIPKDIVSGESGGTYTVLELNPVTTRFYMGGTPSDFRLPAGVTSIFYEGIMEQVEFDDKPMGLWNFVYGENNYLGATERDVMKTVVSNGFRFNGKGYVILSARRLNVNSKESDIILDFKTYAEDGLILFMGKGRDFTSIEIRKGKILFQYDLGGMPAKLMSNKTYNDGKWHKIQAQREARRGGLTIDGTLVTTGESPGTLTDMSFEDDVFIGGYNQLIVNVNGVNSRGFDGCIRNVQFGTNIYDLNINKGAKGVVRGCPEQILRTASFSANRNGYIKLPLDSIGENFDMTFRLKTKSDSSLIAYTSSNNQNSGFSVSTKDGKIIIISDSGNDPVVLESTVNTYNDGAWHYISIMKMGVKLMINIDDRELITKPGSSSAYLLTERELYLGGTDFTVEEDLVGSSDRFVGCVSDVTVNGKFKNFASVVSRNVKDVSFSECPVEDPDTPTPTEAPIIDTTEPVGPTPLPQCALPSSVDVSAISPGPEDGIQFGLTQTSRYEYPTLGASLRVKFLMSMEIKTTSSSGVIFYAADGKHKDFTALILIDGHIMFKFDCGTGAAVLKSPKTYNDGQWHKIDFGRNTKSGTMNIDGEEVASGESIGVTRSLNVVAPLFLGGLSIDVLNNDRAKNKNLNGVFGSFIGCIKNMKFYNDDFGNPSNKVNTDKCTQNLETGTFFNSAGGYVELYKNYGVGLDLSIRMSIRPRNNTGVLFSIHADDMDFLLLQMVNGRILLSADNGGGAFDTTYDPGFDTALCDGQWHEIEAIKAKEILILRVDGVNSTPGQGTRGSSEINSNHPLYIGGVPDFQRRGMLANRNFNGCIRDVALKRGKEPAFRPQYVMSDQITGDVTINKCPVN</sequence>
<protein>
    <recommendedName>
        <fullName evidence="19">Laminin subunit alpha</fullName>
    </recommendedName>
</protein>
<dbReference type="PROSITE" id="PS00652">
    <property type="entry name" value="TNFR_NGFR_1"/>
    <property type="match status" value="1"/>
</dbReference>
<evidence type="ECO:0000256" key="3">
    <source>
        <dbReference type="ARBA" id="ARBA00022530"/>
    </source>
</evidence>
<evidence type="ECO:0000313" key="17">
    <source>
        <dbReference type="EMBL" id="KAK3091660.1"/>
    </source>
</evidence>
<feature type="chain" id="PRO_5041716122" description="Laminin subunit alpha" evidence="12">
    <location>
        <begin position="27"/>
        <end position="3683"/>
    </location>
</feature>
<feature type="domain" description="Laminin EGF-like" evidence="14">
    <location>
        <begin position="2097"/>
        <end position="2142"/>
    </location>
</feature>
<comment type="caution">
    <text evidence="17">The sequence shown here is derived from an EMBL/GenBank/DDBJ whole genome shotgun (WGS) entry which is preliminary data.</text>
</comment>
<feature type="disulfide bond" evidence="10">
    <location>
        <begin position="1385"/>
        <end position="1397"/>
    </location>
</feature>
<dbReference type="Pfam" id="PF02210">
    <property type="entry name" value="Laminin_G_2"/>
    <property type="match status" value="2"/>
</dbReference>
<dbReference type="Gene3D" id="2.10.25.10">
    <property type="entry name" value="Laminin"/>
    <property type="match status" value="21"/>
</dbReference>
<keyword evidence="3" id="KW-0272">Extracellular matrix</keyword>
<dbReference type="Pfam" id="PF24973">
    <property type="entry name" value="EGF_LMN_ATRN"/>
    <property type="match status" value="1"/>
</dbReference>
<dbReference type="Pfam" id="PF06009">
    <property type="entry name" value="Laminin_II"/>
    <property type="match status" value="1"/>
</dbReference>